<name>A0A9P1P8H6_PARSO</name>
<feature type="signal peptide" evidence="1">
    <location>
        <begin position="1"/>
        <end position="24"/>
    </location>
</feature>
<dbReference type="AlphaFoldDB" id="A0A9P1P8H6"/>
<organism evidence="2 3">
    <name type="scientific">Paraclostridium sordellii</name>
    <name type="common">Clostridium sordellii</name>
    <dbReference type="NCBI Taxonomy" id="1505"/>
    <lineage>
        <taxon>Bacteria</taxon>
        <taxon>Bacillati</taxon>
        <taxon>Bacillota</taxon>
        <taxon>Clostridia</taxon>
        <taxon>Peptostreptococcales</taxon>
        <taxon>Peptostreptococcaceae</taxon>
        <taxon>Paraclostridium</taxon>
    </lineage>
</organism>
<dbReference type="Proteomes" id="UP000049685">
    <property type="component" value="Unassembled WGS sequence"/>
</dbReference>
<gene>
    <name evidence="2" type="ORF">UMC4404_31941</name>
</gene>
<reference evidence="3" key="1">
    <citation type="submission" date="2015-01" db="EMBL/GenBank/DDBJ databases">
        <authorList>
            <person name="Aslett A.Martin."/>
            <person name="De Silva Nishadi"/>
        </authorList>
    </citation>
    <scope>NUCLEOTIDE SEQUENCE [LARGE SCALE GENOMIC DNA]</scope>
    <source>
        <strain evidence="3">UMC4404</strain>
    </source>
</reference>
<evidence type="ECO:0000313" key="2">
    <source>
        <dbReference type="EMBL" id="CEN31362.1"/>
    </source>
</evidence>
<evidence type="ECO:0000256" key="1">
    <source>
        <dbReference type="SAM" id="SignalP"/>
    </source>
</evidence>
<feature type="chain" id="PRO_5040416526" evidence="1">
    <location>
        <begin position="25"/>
        <end position="130"/>
    </location>
</feature>
<protein>
    <submittedName>
        <fullName evidence="2">Uncharacterized protein</fullName>
    </submittedName>
</protein>
<evidence type="ECO:0000313" key="3">
    <source>
        <dbReference type="Proteomes" id="UP000049685"/>
    </source>
</evidence>
<keyword evidence="1" id="KW-0732">Signal</keyword>
<proteinExistence type="predicted"/>
<comment type="caution">
    <text evidence="2">The sequence shown here is derived from an EMBL/GenBank/DDBJ whole genome shotgun (WGS) entry which is preliminary data.</text>
</comment>
<dbReference type="EMBL" id="CDNY01000001">
    <property type="protein sequence ID" value="CEN31362.1"/>
    <property type="molecule type" value="Genomic_DNA"/>
</dbReference>
<sequence length="130" mass="14535">MKKKKLTIALSGLLLISSMGITFAGNSSDLGYEFYFTRSPISTQKRAKEDKTSSYVKVDSGYNLSNGVTMKMVGGNYQNVGSATRTFYRPGSAKLSQYTKEWNINDTRLQGTRVRNNYMKVFGVWSPDSV</sequence>
<dbReference type="RefSeq" id="WP_057557002.1">
    <property type="nucleotide sequence ID" value="NZ_CDNY01000001.1"/>
</dbReference>
<accession>A0A9P1P8H6</accession>